<dbReference type="EMBL" id="NXIE01000001">
    <property type="protein sequence ID" value="RXK14458.1"/>
    <property type="molecule type" value="Genomic_DNA"/>
</dbReference>
<evidence type="ECO:0000313" key="4">
    <source>
        <dbReference type="Proteomes" id="UP000289718"/>
    </source>
</evidence>
<comment type="caution">
    <text evidence="3">The sequence shown here is derived from an EMBL/GenBank/DDBJ whole genome shotgun (WGS) entry which is preliminary data.</text>
</comment>
<evidence type="ECO:0000256" key="2">
    <source>
        <dbReference type="SAM" id="Phobius"/>
    </source>
</evidence>
<proteinExistence type="inferred from homology"/>
<feature type="transmembrane region" description="Helical" evidence="2">
    <location>
        <begin position="254"/>
        <end position="272"/>
    </location>
</feature>
<gene>
    <name evidence="3" type="ORF">CP965_03135</name>
</gene>
<dbReference type="Pfam" id="PF13347">
    <property type="entry name" value="MFS_2"/>
    <property type="match status" value="1"/>
</dbReference>
<feature type="transmembrane region" description="Helical" evidence="2">
    <location>
        <begin position="77"/>
        <end position="93"/>
    </location>
</feature>
<name>A0A4Q1AXF9_9BACT</name>
<evidence type="ECO:0000313" key="3">
    <source>
        <dbReference type="EMBL" id="RXK14458.1"/>
    </source>
</evidence>
<evidence type="ECO:0000256" key="1">
    <source>
        <dbReference type="ARBA" id="ARBA00009617"/>
    </source>
</evidence>
<accession>A0A4Q1AXF9</accession>
<feature type="transmembrane region" description="Helical" evidence="2">
    <location>
        <begin position="170"/>
        <end position="191"/>
    </location>
</feature>
<feature type="transmembrane region" description="Helical" evidence="2">
    <location>
        <begin position="7"/>
        <end position="27"/>
    </location>
</feature>
<dbReference type="OrthoDB" id="181905at2"/>
<feature type="transmembrane region" description="Helical" evidence="2">
    <location>
        <begin position="308"/>
        <end position="327"/>
    </location>
</feature>
<dbReference type="RefSeq" id="WP_129060597.1">
    <property type="nucleotide sequence ID" value="NZ_NXIE01000001.1"/>
</dbReference>
<dbReference type="SUPFAM" id="SSF103473">
    <property type="entry name" value="MFS general substrate transporter"/>
    <property type="match status" value="1"/>
</dbReference>
<keyword evidence="2" id="KW-0472">Membrane</keyword>
<dbReference type="Proteomes" id="UP000289718">
    <property type="component" value="Unassembled WGS sequence"/>
</dbReference>
<reference evidence="3 4" key="1">
    <citation type="submission" date="2017-09" db="EMBL/GenBank/DDBJ databases">
        <title>Genomics of the genus Arcobacter.</title>
        <authorList>
            <person name="Perez-Cataluna A."/>
            <person name="Figueras M.J."/>
            <person name="Salas-Masso N."/>
        </authorList>
    </citation>
    <scope>NUCLEOTIDE SEQUENCE [LARGE SCALE GENOMIC DNA]</scope>
    <source>
        <strain evidence="3 4">F156-34</strain>
    </source>
</reference>
<dbReference type="AlphaFoldDB" id="A0A4Q1AXF9"/>
<dbReference type="GO" id="GO:0005886">
    <property type="term" value="C:plasma membrane"/>
    <property type="evidence" value="ECO:0007669"/>
    <property type="project" value="TreeGrafter"/>
</dbReference>
<dbReference type="PANTHER" id="PTHR11328:SF24">
    <property type="entry name" value="MAJOR FACILITATOR SUPERFAMILY (MFS) PROFILE DOMAIN-CONTAINING PROTEIN"/>
    <property type="match status" value="1"/>
</dbReference>
<dbReference type="GO" id="GO:0015293">
    <property type="term" value="F:symporter activity"/>
    <property type="evidence" value="ECO:0007669"/>
    <property type="project" value="InterPro"/>
</dbReference>
<dbReference type="GO" id="GO:0008643">
    <property type="term" value="P:carbohydrate transport"/>
    <property type="evidence" value="ECO:0007669"/>
    <property type="project" value="InterPro"/>
</dbReference>
<sequence>MAKSNLLYYSLLAVPLAILGLPLYIYLPTFYAKDIGIDMALVGGVLFLARFFDVFLDPYLGYLSDRSKQKYNSRKPLVAIGTILLIISFYLLINPKEEYASIWLFAFSFLVYIAWSMVNIPYLTWSAEITNDYYYKTKLNSVREIGTIVGVLIALLLPFLFSISSNTKEVLDLLFVIFIILFTCFTIISLFKIKTVTSENIENFKFSYLKIIYKELPKIKSLQIGYFFNNLANAIPATLFLLFIEFVIKEPKSSGLLLIVYFLSGVLALPVWTAISKKTSKKRVWIYSIVLASASFIFVPFLGENDFVPFLIICIISGFSLGADLAFPTSIHSDISQKAEEIKNNCSGLLFGLWAMITKLSLALSVAISFGILGLFDFNENNPSDNSILTLTLLYGLAPVILKITAIIFINKYKEDKQ</sequence>
<keyword evidence="2" id="KW-0812">Transmembrane</keyword>
<feature type="transmembrane region" description="Helical" evidence="2">
    <location>
        <begin position="145"/>
        <end position="164"/>
    </location>
</feature>
<feature type="transmembrane region" description="Helical" evidence="2">
    <location>
        <begin position="348"/>
        <end position="376"/>
    </location>
</feature>
<keyword evidence="4" id="KW-1185">Reference proteome</keyword>
<dbReference type="Gene3D" id="1.20.1250.20">
    <property type="entry name" value="MFS general substrate transporter like domains"/>
    <property type="match status" value="2"/>
</dbReference>
<dbReference type="PANTHER" id="PTHR11328">
    <property type="entry name" value="MAJOR FACILITATOR SUPERFAMILY DOMAIN-CONTAINING PROTEIN"/>
    <property type="match status" value="1"/>
</dbReference>
<keyword evidence="2" id="KW-1133">Transmembrane helix</keyword>
<protein>
    <submittedName>
        <fullName evidence="3">MFS transporter</fullName>
    </submittedName>
</protein>
<feature type="transmembrane region" description="Helical" evidence="2">
    <location>
        <begin position="388"/>
        <end position="410"/>
    </location>
</feature>
<feature type="transmembrane region" description="Helical" evidence="2">
    <location>
        <begin position="39"/>
        <end position="56"/>
    </location>
</feature>
<comment type="similarity">
    <text evidence="1">Belongs to the sodium:galactoside symporter (TC 2.A.2) family.</text>
</comment>
<organism evidence="3 4">
    <name type="scientific">Halarcobacter mediterraneus</name>
    <dbReference type="NCBI Taxonomy" id="2023153"/>
    <lineage>
        <taxon>Bacteria</taxon>
        <taxon>Pseudomonadati</taxon>
        <taxon>Campylobacterota</taxon>
        <taxon>Epsilonproteobacteria</taxon>
        <taxon>Campylobacterales</taxon>
        <taxon>Arcobacteraceae</taxon>
        <taxon>Halarcobacter</taxon>
    </lineage>
</organism>
<dbReference type="InterPro" id="IPR039672">
    <property type="entry name" value="MFS_2"/>
</dbReference>
<feature type="transmembrane region" description="Helical" evidence="2">
    <location>
        <begin position="224"/>
        <end position="248"/>
    </location>
</feature>
<feature type="transmembrane region" description="Helical" evidence="2">
    <location>
        <begin position="284"/>
        <end position="302"/>
    </location>
</feature>
<dbReference type="InterPro" id="IPR036259">
    <property type="entry name" value="MFS_trans_sf"/>
</dbReference>
<feature type="transmembrane region" description="Helical" evidence="2">
    <location>
        <begin position="99"/>
        <end position="124"/>
    </location>
</feature>